<dbReference type="GO" id="GO:0005886">
    <property type="term" value="C:plasma membrane"/>
    <property type="evidence" value="ECO:0007669"/>
    <property type="project" value="UniProtKB-SubCell"/>
</dbReference>
<feature type="transmembrane region" description="Helical" evidence="7">
    <location>
        <begin position="210"/>
        <end position="232"/>
    </location>
</feature>
<feature type="domain" description="TRAP C4-dicarboxylate transport system permease DctM subunit" evidence="8">
    <location>
        <begin position="6"/>
        <end position="412"/>
    </location>
</feature>
<evidence type="ECO:0000256" key="1">
    <source>
        <dbReference type="ARBA" id="ARBA00004429"/>
    </source>
</evidence>
<dbReference type="Pfam" id="PF06808">
    <property type="entry name" value="DctM"/>
    <property type="match status" value="1"/>
</dbReference>
<evidence type="ECO:0000256" key="3">
    <source>
        <dbReference type="ARBA" id="ARBA00022519"/>
    </source>
</evidence>
<accession>A0A443JSY0</accession>
<feature type="transmembrane region" description="Helical" evidence="7">
    <location>
        <begin position="394"/>
        <end position="414"/>
    </location>
</feature>
<proteinExistence type="inferred from homology"/>
<comment type="caution">
    <text evidence="9">The sequence shown here is derived from an EMBL/GenBank/DDBJ whole genome shotgun (WGS) entry which is preliminary data.</text>
</comment>
<reference evidence="9 10" key="1">
    <citation type="submission" date="2019-01" db="EMBL/GenBank/DDBJ databases">
        <title>Sinorhodobacter populi sp. nov. isolated from the symptomatic bark tissue of Populus euramericana canker.</title>
        <authorList>
            <person name="Xu G."/>
        </authorList>
    </citation>
    <scope>NUCLEOTIDE SEQUENCE [LARGE SCALE GENOMIC DNA]</scope>
    <source>
        <strain evidence="9 10">SK2B-1</strain>
    </source>
</reference>
<dbReference type="NCBIfam" id="TIGR00786">
    <property type="entry name" value="dctM"/>
    <property type="match status" value="1"/>
</dbReference>
<feature type="transmembrane region" description="Helical" evidence="7">
    <location>
        <begin position="6"/>
        <end position="31"/>
    </location>
</feature>
<evidence type="ECO:0000256" key="2">
    <source>
        <dbReference type="ARBA" id="ARBA00022475"/>
    </source>
</evidence>
<feature type="transmembrane region" description="Helical" evidence="7">
    <location>
        <begin position="356"/>
        <end position="382"/>
    </location>
</feature>
<feature type="transmembrane region" description="Helical" evidence="7">
    <location>
        <begin position="168"/>
        <end position="189"/>
    </location>
</feature>
<keyword evidence="3 7" id="KW-0997">Cell inner membrane</keyword>
<name>A0A443JSY0_9RHOB</name>
<comment type="subunit">
    <text evidence="7">The complex comprises the extracytoplasmic solute receptor protein and the two transmembrane proteins.</text>
</comment>
<feature type="transmembrane region" description="Helical" evidence="7">
    <location>
        <begin position="238"/>
        <end position="254"/>
    </location>
</feature>
<dbReference type="AlphaFoldDB" id="A0A443JSY0"/>
<keyword evidence="7" id="KW-0813">Transport</keyword>
<feature type="transmembrane region" description="Helical" evidence="7">
    <location>
        <begin position="134"/>
        <end position="156"/>
    </location>
</feature>
<sequence>MIPSFSLAGLFLLGVPISVALALTAVAYIVASGDAVLLDSLPQQLVSALDSYGLLALPLFILLGEAMAAGGAGRRLVALASSMVGPVRGGLAYVSLIANVMLAAILGSTVAQLTVMTRMVVPEMEKAGYPRQDAVAITAAGAMLAPVFPPSMMFILYGVIAQVPIGDLFVAGLVPGVLMALSFFAVIALKARRVPYPRTAPLAAEARRQALIAALPSAAIPVFIVLAIATGLATPTEAGGLAAILALVLGLFVHREMRWRDLGPMFTRAAMSSAVVLFLVAAAQLVGWVLAYANLPAQIGAMLAQAAGSPVTFMLLLNVILIVIGTFLEPIPALLLVVPVTAPLAAQYGIDPVHLGLVISINLSLGLLTPPVGAALFAAASLSGLSPGRVAQGLMPYLAAAFAVLIFISIWPFLL</sequence>
<evidence type="ECO:0000259" key="8">
    <source>
        <dbReference type="Pfam" id="PF06808"/>
    </source>
</evidence>
<dbReference type="Proteomes" id="UP000284476">
    <property type="component" value="Unassembled WGS sequence"/>
</dbReference>
<feature type="transmembrane region" description="Helical" evidence="7">
    <location>
        <begin position="52"/>
        <end position="72"/>
    </location>
</feature>
<evidence type="ECO:0000256" key="4">
    <source>
        <dbReference type="ARBA" id="ARBA00022692"/>
    </source>
</evidence>
<evidence type="ECO:0000313" key="10">
    <source>
        <dbReference type="Proteomes" id="UP000284476"/>
    </source>
</evidence>
<dbReference type="GO" id="GO:0022857">
    <property type="term" value="F:transmembrane transporter activity"/>
    <property type="evidence" value="ECO:0007669"/>
    <property type="project" value="UniProtKB-UniRule"/>
</dbReference>
<feature type="transmembrane region" description="Helical" evidence="7">
    <location>
        <begin position="92"/>
        <end position="113"/>
    </location>
</feature>
<evidence type="ECO:0000313" key="9">
    <source>
        <dbReference type="EMBL" id="RWR23628.1"/>
    </source>
</evidence>
<keyword evidence="5 7" id="KW-1133">Transmembrane helix</keyword>
<dbReference type="PANTHER" id="PTHR33362:SF2">
    <property type="entry name" value="TRAP TRANSPORTER LARGE PERMEASE PROTEIN"/>
    <property type="match status" value="1"/>
</dbReference>
<protein>
    <recommendedName>
        <fullName evidence="7">TRAP transporter large permease protein</fullName>
    </recommendedName>
</protein>
<gene>
    <name evidence="9" type="ORF">D2T30_04060</name>
</gene>
<feature type="transmembrane region" description="Helical" evidence="7">
    <location>
        <begin position="274"/>
        <end position="293"/>
    </location>
</feature>
<dbReference type="InterPro" id="IPR004681">
    <property type="entry name" value="TRAP_DctM"/>
</dbReference>
<organism evidence="9 10">
    <name type="scientific">Paenirhodobacter populi</name>
    <dbReference type="NCBI Taxonomy" id="2306993"/>
    <lineage>
        <taxon>Bacteria</taxon>
        <taxon>Pseudomonadati</taxon>
        <taxon>Pseudomonadota</taxon>
        <taxon>Alphaproteobacteria</taxon>
        <taxon>Rhodobacterales</taxon>
        <taxon>Rhodobacter group</taxon>
        <taxon>Paenirhodobacter</taxon>
    </lineage>
</organism>
<evidence type="ECO:0000256" key="7">
    <source>
        <dbReference type="RuleBase" id="RU369079"/>
    </source>
</evidence>
<evidence type="ECO:0000256" key="6">
    <source>
        <dbReference type="ARBA" id="ARBA00023136"/>
    </source>
</evidence>
<comment type="function">
    <text evidence="7">Part of the tripartite ATP-independent periplasmic (TRAP) transport system.</text>
</comment>
<dbReference type="PANTHER" id="PTHR33362">
    <property type="entry name" value="SIALIC ACID TRAP TRANSPORTER PERMEASE PROTEIN SIAT-RELATED"/>
    <property type="match status" value="1"/>
</dbReference>
<comment type="subcellular location">
    <subcellularLocation>
        <location evidence="1 7">Cell inner membrane</location>
        <topology evidence="1 7">Multi-pass membrane protein</topology>
    </subcellularLocation>
</comment>
<keyword evidence="4 7" id="KW-0812">Transmembrane</keyword>
<dbReference type="EMBL" id="SAUZ01000003">
    <property type="protein sequence ID" value="RWR23628.1"/>
    <property type="molecule type" value="Genomic_DNA"/>
</dbReference>
<comment type="similarity">
    <text evidence="7">Belongs to the TRAP transporter large permease family.</text>
</comment>
<keyword evidence="2" id="KW-1003">Cell membrane</keyword>
<comment type="caution">
    <text evidence="7">Lacks conserved residue(s) required for the propagation of feature annotation.</text>
</comment>
<dbReference type="RefSeq" id="WP_128207744.1">
    <property type="nucleotide sequence ID" value="NZ_JBHRSO010000023.1"/>
</dbReference>
<keyword evidence="6 7" id="KW-0472">Membrane</keyword>
<evidence type="ECO:0000256" key="5">
    <source>
        <dbReference type="ARBA" id="ARBA00022989"/>
    </source>
</evidence>
<dbReference type="InterPro" id="IPR010656">
    <property type="entry name" value="DctM"/>
</dbReference>
<reference evidence="9 10" key="2">
    <citation type="submission" date="2019-01" db="EMBL/GenBank/DDBJ databases">
        <authorList>
            <person name="Li Y."/>
        </authorList>
    </citation>
    <scope>NUCLEOTIDE SEQUENCE [LARGE SCALE GENOMIC DNA]</scope>
    <source>
        <strain evidence="9 10">SK2B-1</strain>
    </source>
</reference>
<dbReference type="PIRSF" id="PIRSF006066">
    <property type="entry name" value="HI0050"/>
    <property type="match status" value="1"/>
</dbReference>